<proteinExistence type="predicted"/>
<evidence type="ECO:0000259" key="1">
    <source>
        <dbReference type="Pfam" id="PF23834"/>
    </source>
</evidence>
<dbReference type="EMBL" id="FM204883">
    <property type="protein sequence ID" value="CAW93240.1"/>
    <property type="molecule type" value="Genomic_DNA"/>
</dbReference>
<dbReference type="HOGENOM" id="CLU_207333_0_0_9"/>
<dbReference type="InterPro" id="IPR055628">
    <property type="entry name" value="DUF7204"/>
</dbReference>
<dbReference type="AlphaFoldDB" id="C0MBB8"/>
<dbReference type="Pfam" id="PF23834">
    <property type="entry name" value="DUF7204"/>
    <property type="match status" value="1"/>
</dbReference>
<evidence type="ECO:0000313" key="2">
    <source>
        <dbReference type="EMBL" id="CAW93240.1"/>
    </source>
</evidence>
<dbReference type="KEGG" id="seu:SEQ_0805"/>
<dbReference type="RefSeq" id="WP_012679305.1">
    <property type="nucleotide sequence ID" value="NC_012471.1"/>
</dbReference>
<evidence type="ECO:0000313" key="3">
    <source>
        <dbReference type="Proteomes" id="UP000001365"/>
    </source>
</evidence>
<protein>
    <submittedName>
        <fullName evidence="2">Hypothetical phage protein</fullName>
    </submittedName>
</protein>
<sequence precursor="true">MSYKVLVYFDNMLDEEYKFKTEKDASKCHDQLRRKYQGQRLYKVKMEEVEEEVIITNFREVDHD</sequence>
<feature type="domain" description="DUF7204" evidence="1">
    <location>
        <begin position="1"/>
        <end position="50"/>
    </location>
</feature>
<gene>
    <name evidence="2" type="ordered locus">SEQ_0805</name>
</gene>
<dbReference type="Proteomes" id="UP000001365">
    <property type="component" value="Chromosome"/>
</dbReference>
<name>C0MBB8_STRE4</name>
<organism evidence="2 3">
    <name type="scientific">Streptococcus equi subsp. equi (strain 4047)</name>
    <dbReference type="NCBI Taxonomy" id="553482"/>
    <lineage>
        <taxon>Bacteria</taxon>
        <taxon>Bacillati</taxon>
        <taxon>Bacillota</taxon>
        <taxon>Bacilli</taxon>
        <taxon>Lactobacillales</taxon>
        <taxon>Streptococcaceae</taxon>
        <taxon>Streptococcus</taxon>
    </lineage>
</organism>
<reference evidence="2 3" key="1">
    <citation type="journal article" date="2009" name="PLoS Pathog.">
        <title>Genomic evidence for the evolution of Streptococcus equi: host restriction, increased virulence, and genetic exchange with human pathogens.</title>
        <authorList>
            <person name="Holden M.T.G."/>
            <person name="Heather Z."/>
            <person name="Paillot R."/>
            <person name="Steward K.F."/>
            <person name="Webb K."/>
            <person name="Ainslie F."/>
            <person name="Jourdan T."/>
            <person name="Bason N.C."/>
            <person name="Holroyd N.E."/>
            <person name="Mungall K."/>
            <person name="Quail M.A."/>
            <person name="Sanders M."/>
            <person name="Simmonds M."/>
            <person name="Willey D."/>
            <person name="Brooks K."/>
            <person name="Aanensen D.M."/>
            <person name="Spratt B.G."/>
            <person name="Jolley K.A."/>
            <person name="Maiden M.C.J."/>
            <person name="Kehoe M."/>
            <person name="Chanter N."/>
            <person name="Bentley S.D."/>
            <person name="Robinson C."/>
            <person name="Maskell D.J."/>
            <person name="Parkhill J."/>
            <person name="Waller A.S."/>
        </authorList>
    </citation>
    <scope>NUCLEOTIDE SEQUENCE [LARGE SCALE GENOMIC DNA]</scope>
    <source>
        <strain evidence="2 3">4047</strain>
    </source>
</reference>
<accession>C0MBB8</accession>